<dbReference type="InterPro" id="IPR058548">
    <property type="entry name" value="MlaB-like_STAS"/>
</dbReference>
<feature type="domain" description="ANTAR" evidence="3">
    <location>
        <begin position="112"/>
        <end position="173"/>
    </location>
</feature>
<dbReference type="InterPro" id="IPR002645">
    <property type="entry name" value="STAS_dom"/>
</dbReference>
<reference evidence="5" key="1">
    <citation type="submission" date="2015-07" db="EMBL/GenBank/DDBJ databases">
        <authorList>
            <person name="Ju K.-S."/>
            <person name="Doroghazi J.R."/>
            <person name="Metcalf W.W."/>
        </authorList>
    </citation>
    <scope>NUCLEOTIDE SEQUENCE [LARGE SCALE GENOMIC DNA]</scope>
    <source>
        <strain evidence="5">NRRL 2290</strain>
    </source>
</reference>
<dbReference type="Gene3D" id="1.10.10.10">
    <property type="entry name" value="Winged helix-like DNA-binding domain superfamily/Winged helix DNA-binding domain"/>
    <property type="match status" value="1"/>
</dbReference>
<protein>
    <recommendedName>
        <fullName evidence="6">Anti-sigma factor antagonist</fullName>
    </recommendedName>
</protein>
<feature type="region of interest" description="Disordered" evidence="1">
    <location>
        <begin position="86"/>
        <end position="115"/>
    </location>
</feature>
<dbReference type="PROSITE" id="PS50801">
    <property type="entry name" value="STAS"/>
    <property type="match status" value="1"/>
</dbReference>
<dbReference type="CDD" id="cd07043">
    <property type="entry name" value="STAS_anti-anti-sigma_factors"/>
    <property type="match status" value="1"/>
</dbReference>
<evidence type="ECO:0000259" key="2">
    <source>
        <dbReference type="PROSITE" id="PS50801"/>
    </source>
</evidence>
<dbReference type="InterPro" id="IPR005561">
    <property type="entry name" value="ANTAR"/>
</dbReference>
<dbReference type="InterPro" id="IPR036513">
    <property type="entry name" value="STAS_dom_sf"/>
</dbReference>
<dbReference type="PATRIC" id="fig|67356.5.peg.1076"/>
<dbReference type="GO" id="GO:0003723">
    <property type="term" value="F:RNA binding"/>
    <property type="evidence" value="ECO:0007669"/>
    <property type="project" value="InterPro"/>
</dbReference>
<dbReference type="Gene3D" id="3.30.750.24">
    <property type="entry name" value="STAS domain"/>
    <property type="match status" value="1"/>
</dbReference>
<feature type="domain" description="STAS" evidence="2">
    <location>
        <begin position="1"/>
        <end position="80"/>
    </location>
</feature>
<name>A0A0L8LWR4_9ACTN</name>
<dbReference type="STRING" id="67356.AQJ84_32025"/>
<feature type="compositionally biased region" description="Polar residues" evidence="1">
    <location>
        <begin position="214"/>
        <end position="225"/>
    </location>
</feature>
<dbReference type="GO" id="GO:0043856">
    <property type="term" value="F:anti-sigma factor antagonist activity"/>
    <property type="evidence" value="ECO:0007669"/>
    <property type="project" value="TreeGrafter"/>
</dbReference>
<dbReference type="Proteomes" id="UP000037251">
    <property type="component" value="Unassembled WGS sequence"/>
</dbReference>
<keyword evidence="5" id="KW-1185">Reference proteome</keyword>
<dbReference type="InterPro" id="IPR036388">
    <property type="entry name" value="WH-like_DNA-bd_sf"/>
</dbReference>
<evidence type="ECO:0000259" key="3">
    <source>
        <dbReference type="PROSITE" id="PS50921"/>
    </source>
</evidence>
<dbReference type="SMART" id="SM01012">
    <property type="entry name" value="ANTAR"/>
    <property type="match status" value="1"/>
</dbReference>
<evidence type="ECO:0000313" key="5">
    <source>
        <dbReference type="Proteomes" id="UP000037251"/>
    </source>
</evidence>
<comment type="caution">
    <text evidence="4">The sequence shown here is derived from an EMBL/GenBank/DDBJ whole genome shotgun (WGS) entry which is preliminary data.</text>
</comment>
<evidence type="ECO:0008006" key="6">
    <source>
        <dbReference type="Google" id="ProtNLM"/>
    </source>
</evidence>
<dbReference type="PANTHER" id="PTHR33495:SF2">
    <property type="entry name" value="ANTI-SIGMA FACTOR ANTAGONIST TM_1081-RELATED"/>
    <property type="match status" value="1"/>
</dbReference>
<evidence type="ECO:0000256" key="1">
    <source>
        <dbReference type="SAM" id="MobiDB-lite"/>
    </source>
</evidence>
<dbReference type="AlphaFoldDB" id="A0A0L8LWR4"/>
<dbReference type="Pfam" id="PF03861">
    <property type="entry name" value="ANTAR"/>
    <property type="match status" value="1"/>
</dbReference>
<dbReference type="EMBL" id="LGUS01000024">
    <property type="protein sequence ID" value="KOG42622.1"/>
    <property type="molecule type" value="Genomic_DNA"/>
</dbReference>
<accession>A0A0L8LWR4</accession>
<dbReference type="PROSITE" id="PS50921">
    <property type="entry name" value="ANTAR"/>
    <property type="match status" value="1"/>
</dbReference>
<dbReference type="eggNOG" id="COG1366">
    <property type="taxonomic scope" value="Bacteria"/>
</dbReference>
<evidence type="ECO:0000313" key="4">
    <source>
        <dbReference type="EMBL" id="KOG42622.1"/>
    </source>
</evidence>
<dbReference type="SUPFAM" id="SSF52091">
    <property type="entry name" value="SpoIIaa-like"/>
    <property type="match status" value="1"/>
</dbReference>
<organism evidence="4 5">
    <name type="scientific">Streptomyces resistomycificus</name>
    <dbReference type="NCBI Taxonomy" id="67356"/>
    <lineage>
        <taxon>Bacteria</taxon>
        <taxon>Bacillati</taxon>
        <taxon>Actinomycetota</taxon>
        <taxon>Actinomycetes</taxon>
        <taxon>Kitasatosporales</taxon>
        <taxon>Streptomycetaceae</taxon>
        <taxon>Streptomyces</taxon>
        <taxon>Streptomyces aurantiacus group</taxon>
    </lineage>
</organism>
<dbReference type="PANTHER" id="PTHR33495">
    <property type="entry name" value="ANTI-SIGMA FACTOR ANTAGONIST TM_1081-RELATED-RELATED"/>
    <property type="match status" value="1"/>
</dbReference>
<dbReference type="Pfam" id="PF13466">
    <property type="entry name" value="STAS_2"/>
    <property type="match status" value="1"/>
</dbReference>
<dbReference type="SUPFAM" id="SSF52172">
    <property type="entry name" value="CheY-like"/>
    <property type="match status" value="1"/>
</dbReference>
<proteinExistence type="predicted"/>
<dbReference type="InterPro" id="IPR011006">
    <property type="entry name" value="CheY-like_superfamily"/>
</dbReference>
<sequence>MLVTVCGDLDLTSDQELQQALRSALARSAHGIDLDLSGVEFCDCSGLSTLLGIRQQALDQAKTTTIRSISPAAERVFELTDTLPLFTPHGEADAPDDDSRPRPVSAESDVSEPDPRVEVVQLRRAMQTRGLIDLARGILMAAFTLSEEEAWTVLVMTSQNTNTKLYRTAQQLVNSVRGDPLPEEAQEQLSAAVAASRGGAAQSGALASRDEGSAQLSSPRNSRSR</sequence>
<gene>
    <name evidence="4" type="ORF">ADK37_04920</name>
</gene>
<feature type="region of interest" description="Disordered" evidence="1">
    <location>
        <begin position="183"/>
        <end position="225"/>
    </location>
</feature>
<feature type="compositionally biased region" description="Low complexity" evidence="1">
    <location>
        <begin position="190"/>
        <end position="207"/>
    </location>
</feature>